<gene>
    <name evidence="2" type="ORF">I551_3448</name>
</gene>
<dbReference type="EMBL" id="JAOL01000110">
    <property type="protein sequence ID" value="EUA90109.1"/>
    <property type="molecule type" value="Genomic_DNA"/>
</dbReference>
<organism evidence="2 3">
    <name type="scientific">Mycobacterium ulcerans str. Harvey</name>
    <dbReference type="NCBI Taxonomy" id="1299332"/>
    <lineage>
        <taxon>Bacteria</taxon>
        <taxon>Bacillati</taxon>
        <taxon>Actinomycetota</taxon>
        <taxon>Actinomycetes</taxon>
        <taxon>Mycobacteriales</taxon>
        <taxon>Mycobacteriaceae</taxon>
        <taxon>Mycobacterium</taxon>
        <taxon>Mycobacterium ulcerans group</taxon>
    </lineage>
</organism>
<reference evidence="2 3" key="1">
    <citation type="submission" date="2014-01" db="EMBL/GenBank/DDBJ databases">
        <authorList>
            <person name="Dobos K."/>
            <person name="Lenaerts A."/>
            <person name="Ordway D."/>
            <person name="DeGroote M.A."/>
            <person name="Parker T."/>
            <person name="Sizemore C."/>
            <person name="Tallon L.J."/>
            <person name="Sadzewicz L.K."/>
            <person name="Sengamalay N."/>
            <person name="Fraser C.M."/>
            <person name="Hine E."/>
            <person name="Shefchek K.A."/>
            <person name="Das S.P."/>
            <person name="Tettelin H."/>
        </authorList>
    </citation>
    <scope>NUCLEOTIDE SEQUENCE [LARGE SCALE GENOMIC DNA]</scope>
    <source>
        <strain evidence="2 3">Harvey</strain>
    </source>
</reference>
<keyword evidence="3" id="KW-1185">Reference proteome</keyword>
<accession>A0ABN0QZ95</accession>
<evidence type="ECO:0000313" key="2">
    <source>
        <dbReference type="EMBL" id="EUA90109.1"/>
    </source>
</evidence>
<comment type="caution">
    <text evidence="2">The sequence shown here is derived from an EMBL/GenBank/DDBJ whole genome shotgun (WGS) entry which is preliminary data.</text>
</comment>
<protein>
    <submittedName>
        <fullName evidence="2">PE-PGRS family protein</fullName>
    </submittedName>
</protein>
<name>A0ABN0QZ95_MYCUL</name>
<feature type="region of interest" description="Disordered" evidence="1">
    <location>
        <begin position="1"/>
        <end position="28"/>
    </location>
</feature>
<proteinExistence type="predicted"/>
<dbReference type="Proteomes" id="UP000020681">
    <property type="component" value="Unassembled WGS sequence"/>
</dbReference>
<sequence>MLIGNGGNAGTGGAGPSNGGNGVGGTGGVLLGADGFDAPASSSPLHSLQQQALTAVNAPIQAATGRPLIGNGAPGGYRQRREWVARGLVAW</sequence>
<evidence type="ECO:0000256" key="1">
    <source>
        <dbReference type="SAM" id="MobiDB-lite"/>
    </source>
</evidence>
<evidence type="ECO:0000313" key="3">
    <source>
        <dbReference type="Proteomes" id="UP000020681"/>
    </source>
</evidence>